<evidence type="ECO:0000256" key="1">
    <source>
        <dbReference type="ARBA" id="ARBA00001971"/>
    </source>
</evidence>
<dbReference type="InterPro" id="IPR006843">
    <property type="entry name" value="PAP/fibrillin_dom"/>
</dbReference>
<dbReference type="AlphaFoldDB" id="A0A2P6VAJ4"/>
<dbReference type="PROSITE" id="PS00086">
    <property type="entry name" value="CYTOCHROME_P450"/>
    <property type="match status" value="1"/>
</dbReference>
<dbReference type="PRINTS" id="PR00385">
    <property type="entry name" value="P450"/>
</dbReference>
<dbReference type="EMBL" id="LHPF02000016">
    <property type="protein sequence ID" value="PSC71095.1"/>
    <property type="molecule type" value="Genomic_DNA"/>
</dbReference>
<dbReference type="GO" id="GO:0005506">
    <property type="term" value="F:iron ion binding"/>
    <property type="evidence" value="ECO:0007669"/>
    <property type="project" value="InterPro"/>
</dbReference>
<dbReference type="Pfam" id="PF00067">
    <property type="entry name" value="p450"/>
    <property type="match status" value="1"/>
</dbReference>
<keyword evidence="5" id="KW-0349">Heme</keyword>
<keyword evidence="5" id="KW-0479">Metal-binding</keyword>
<evidence type="ECO:0000256" key="3">
    <source>
        <dbReference type="ARBA" id="ARBA00010617"/>
    </source>
</evidence>
<comment type="cofactor">
    <cofactor evidence="1 5">
        <name>heme</name>
        <dbReference type="ChEBI" id="CHEBI:30413"/>
    </cofactor>
</comment>
<keyword evidence="8" id="KW-1185">Reference proteome</keyword>
<comment type="similarity">
    <text evidence="3">Belongs to the cytochrome P450 family.</text>
</comment>
<dbReference type="GO" id="GO:0009536">
    <property type="term" value="C:plastid"/>
    <property type="evidence" value="ECO:0007669"/>
    <property type="project" value="UniProtKB-SubCell"/>
</dbReference>
<dbReference type="CDD" id="cd05233">
    <property type="entry name" value="SDR_c"/>
    <property type="match status" value="1"/>
</dbReference>
<evidence type="ECO:0000313" key="8">
    <source>
        <dbReference type="Proteomes" id="UP000239649"/>
    </source>
</evidence>
<dbReference type="InterPro" id="IPR036291">
    <property type="entry name" value="NAD(P)-bd_dom_sf"/>
</dbReference>
<dbReference type="SUPFAM" id="SSF51735">
    <property type="entry name" value="NAD(P)-binding Rossmann-fold domains"/>
    <property type="match status" value="1"/>
</dbReference>
<dbReference type="InterPro" id="IPR001128">
    <property type="entry name" value="Cyt_P450"/>
</dbReference>
<protein>
    <submittedName>
        <fullName evidence="7">Cytochrome P450</fullName>
    </submittedName>
</protein>
<dbReference type="SMART" id="SM00822">
    <property type="entry name" value="PKS_KR"/>
    <property type="match status" value="1"/>
</dbReference>
<dbReference type="InterPro" id="IPR017972">
    <property type="entry name" value="Cyt_P450_CS"/>
</dbReference>
<name>A0A2P6VAJ4_9CHLO</name>
<proteinExistence type="inferred from homology"/>
<feature type="binding site" description="axial binding residue" evidence="5">
    <location>
        <position position="846"/>
    </location>
    <ligand>
        <name>heme</name>
        <dbReference type="ChEBI" id="CHEBI:30413"/>
    </ligand>
    <ligandPart>
        <name>Fe</name>
        <dbReference type="ChEBI" id="CHEBI:18248"/>
    </ligandPart>
</feature>
<dbReference type="Gene3D" id="3.40.50.720">
    <property type="entry name" value="NAD(P)-binding Rossmann-like Domain"/>
    <property type="match status" value="1"/>
</dbReference>
<dbReference type="Pfam" id="PF04755">
    <property type="entry name" value="PAP_fibrillin"/>
    <property type="match status" value="1"/>
</dbReference>
<reference evidence="7 8" key="1">
    <citation type="journal article" date="2018" name="Plant J.">
        <title>Genome sequences of Chlorella sorokiniana UTEX 1602 and Micractinium conductrix SAG 241.80: implications to maltose excretion by a green alga.</title>
        <authorList>
            <person name="Arriola M.B."/>
            <person name="Velmurugan N."/>
            <person name="Zhang Y."/>
            <person name="Plunkett M.H."/>
            <person name="Hondzo H."/>
            <person name="Barney B.M."/>
        </authorList>
    </citation>
    <scope>NUCLEOTIDE SEQUENCE [LARGE SCALE GENOMIC DNA]</scope>
    <source>
        <strain evidence="7 8">SAG 241.80</strain>
    </source>
</reference>
<feature type="domain" description="Ketoreductase" evidence="6">
    <location>
        <begin position="10"/>
        <end position="194"/>
    </location>
</feature>
<dbReference type="GO" id="GO:0016705">
    <property type="term" value="F:oxidoreductase activity, acting on paired donors, with incorporation or reduction of molecular oxygen"/>
    <property type="evidence" value="ECO:0007669"/>
    <property type="project" value="InterPro"/>
</dbReference>
<organism evidence="7 8">
    <name type="scientific">Micractinium conductrix</name>
    <dbReference type="NCBI Taxonomy" id="554055"/>
    <lineage>
        <taxon>Eukaryota</taxon>
        <taxon>Viridiplantae</taxon>
        <taxon>Chlorophyta</taxon>
        <taxon>core chlorophytes</taxon>
        <taxon>Trebouxiophyceae</taxon>
        <taxon>Chlorellales</taxon>
        <taxon>Chlorellaceae</taxon>
        <taxon>Chlorella clade</taxon>
        <taxon>Micractinium</taxon>
    </lineage>
</organism>
<dbReference type="InterPro" id="IPR036396">
    <property type="entry name" value="Cyt_P450_sf"/>
</dbReference>
<dbReference type="GO" id="GO:0020037">
    <property type="term" value="F:heme binding"/>
    <property type="evidence" value="ECO:0007669"/>
    <property type="project" value="InterPro"/>
</dbReference>
<comment type="subcellular location">
    <subcellularLocation>
        <location evidence="2">Plastid</location>
    </subcellularLocation>
</comment>
<dbReference type="InterPro" id="IPR002401">
    <property type="entry name" value="Cyt_P450_E_grp-I"/>
</dbReference>
<keyword evidence="5" id="KW-0408">Iron</keyword>
<dbReference type="STRING" id="554055.A0A2P6VAJ4"/>
<dbReference type="Gene3D" id="1.10.630.10">
    <property type="entry name" value="Cytochrome P450"/>
    <property type="match status" value="1"/>
</dbReference>
<dbReference type="InterPro" id="IPR057326">
    <property type="entry name" value="KR_dom"/>
</dbReference>
<dbReference type="Pfam" id="PF00106">
    <property type="entry name" value="adh_short"/>
    <property type="match status" value="1"/>
</dbReference>
<sequence>MPAGKLLENQTVLITGASRGVGECLAHCLAHEGARLILVAESDDGLKEVAERCKAEGCPGVEVQTCDLSDPAAVQKLADGMKGKVDVAIMNAGVFAGSEEDVLKGNPEDWERMMKINALAPMRMIRTLAPDMCSKGKGAIVCIGDVEAVHTGPRHAAYAASKYALRGFCKSTYEAVRGSGVRVMTVSAGNISGTAMAEETGKAGGGQGAIEPQDVAEAVMLSFRCSPNCVAEEIRLFGGGAAKPAAPSAEELARAAARSRLLDAVKDQQRGLKTSKQQRDEVLAAAAELAELQGGAATTDADSLSATWQLVWTTEKETLFILENARWFGTAAGEVYQVIDVAEQYLQNVITFPLEGAFIVDSDIAIEGDQRTAFKFSGATLQLPLGRALSLPPFGQGWFDTIYCDDDLRVAQDSRGDTLVVNVQNVHRFFQSNSHKYGAIWRMRILNNKVVVLGDPRLVLAVVSRKNELQKAPEIYDTVDYLFSPTGRRSFFNTHDAEEWRLVRKSTAPAFSLDNIRKAFPLLMRTTNEVCDVLAARAAANGGEVEAEVAEAGMRITLDVIGQTLAGYDFHARTYARCELLEAIPPLLAEFTMRSTNPLRALLHALLPFKQESRLFRQRVKTCHKWWDTLLASVRSLDLAAADAGGDTSLRACLARAPIKDDLLRPQLAAYLVAGFETTAHSIAWALYEIASHPEVQAKLGAELAARGLLGPGARPLEFSDLAELSYLNCVLKESMRLHPVASSGTVRKADKALTLGGYRLSAGTIIWCPLISLLTSSHNWERAEDFWPERWADEGAAAAAAAAAQRQALGGGDGAAPCASAPTPLGHAAQVAKSYLPFSDGPRDCIGQNLALMEARAVLATMLGRFELSVAPRMGNREAVRGAEVMKLTLQCKTGIHLGLKSRGRAATSDSP</sequence>
<dbReference type="PANTHER" id="PTHR24305">
    <property type="entry name" value="CYTOCHROME P450"/>
    <property type="match status" value="1"/>
</dbReference>
<dbReference type="InterPro" id="IPR002347">
    <property type="entry name" value="SDR_fam"/>
</dbReference>
<evidence type="ECO:0000313" key="7">
    <source>
        <dbReference type="EMBL" id="PSC71095.1"/>
    </source>
</evidence>
<dbReference type="GO" id="GO:0004497">
    <property type="term" value="F:monooxygenase activity"/>
    <property type="evidence" value="ECO:0007669"/>
    <property type="project" value="InterPro"/>
</dbReference>
<dbReference type="PRINTS" id="PR00463">
    <property type="entry name" value="EP450I"/>
</dbReference>
<evidence type="ECO:0000256" key="2">
    <source>
        <dbReference type="ARBA" id="ARBA00004474"/>
    </source>
</evidence>
<evidence type="ECO:0000256" key="4">
    <source>
        <dbReference type="ARBA" id="ARBA00022640"/>
    </source>
</evidence>
<dbReference type="SUPFAM" id="SSF48264">
    <property type="entry name" value="Cytochrome P450"/>
    <property type="match status" value="1"/>
</dbReference>
<gene>
    <name evidence="7" type="ORF">C2E20_5546</name>
</gene>
<comment type="caution">
    <text evidence="7">The sequence shown here is derived from an EMBL/GenBank/DDBJ whole genome shotgun (WGS) entry which is preliminary data.</text>
</comment>
<evidence type="ECO:0000256" key="5">
    <source>
        <dbReference type="PIRSR" id="PIRSR602401-1"/>
    </source>
</evidence>
<dbReference type="InterPro" id="IPR050121">
    <property type="entry name" value="Cytochrome_P450_monoxygenase"/>
</dbReference>
<accession>A0A2P6VAJ4</accession>
<dbReference type="Proteomes" id="UP000239649">
    <property type="component" value="Unassembled WGS sequence"/>
</dbReference>
<dbReference type="OrthoDB" id="6764281at2759"/>
<keyword evidence="4" id="KW-0934">Plastid</keyword>
<dbReference type="PANTHER" id="PTHR24305:SF166">
    <property type="entry name" value="CYTOCHROME P450 12A4, MITOCHONDRIAL-RELATED"/>
    <property type="match status" value="1"/>
</dbReference>
<evidence type="ECO:0000259" key="6">
    <source>
        <dbReference type="SMART" id="SM00822"/>
    </source>
</evidence>